<gene>
    <name evidence="10" type="ORF">KEC16_02885</name>
</gene>
<evidence type="ECO:0000256" key="8">
    <source>
        <dbReference type="ARBA" id="ARBA00035655"/>
    </source>
</evidence>
<accession>A0ABS5I8B7</accession>
<evidence type="ECO:0000256" key="4">
    <source>
        <dbReference type="ARBA" id="ARBA00022519"/>
    </source>
</evidence>
<keyword evidence="11" id="KW-1185">Reference proteome</keyword>
<keyword evidence="6 9" id="KW-1133">Transmembrane helix</keyword>
<keyword evidence="3" id="KW-1003">Cell membrane</keyword>
<dbReference type="PANTHER" id="PTHR30574:SF1">
    <property type="entry name" value="SULPHUR TRANSPORT DOMAIN-CONTAINING PROTEIN"/>
    <property type="match status" value="1"/>
</dbReference>
<dbReference type="RefSeq" id="WP_211546133.1">
    <property type="nucleotide sequence ID" value="NZ_JAGTUF010000001.1"/>
</dbReference>
<evidence type="ECO:0000256" key="9">
    <source>
        <dbReference type="SAM" id="Phobius"/>
    </source>
</evidence>
<reference evidence="10 11" key="1">
    <citation type="submission" date="2021-04" db="EMBL/GenBank/DDBJ databases">
        <title>Magnetospirillum sulfuroxidans sp. nov., a facultative chemolithoautotrophic sulfur-oxidizing alphaproteobacterium isolated from freshwater sediment and proposals for Paramagetospirillum gen. nov., and Magnetospirillaceae fam. nov.</title>
        <authorList>
            <person name="Koziaeva V."/>
            <person name="Geelhoed J.S."/>
            <person name="Sorokin D.Y."/>
            <person name="Grouzdev D.S."/>
        </authorList>
    </citation>
    <scope>NUCLEOTIDE SEQUENCE [LARGE SCALE GENOMIC DNA]</scope>
    <source>
        <strain evidence="10 11">J10</strain>
    </source>
</reference>
<feature type="transmembrane region" description="Helical" evidence="9">
    <location>
        <begin position="12"/>
        <end position="43"/>
    </location>
</feature>
<proteinExistence type="inferred from homology"/>
<evidence type="ECO:0000256" key="2">
    <source>
        <dbReference type="ARBA" id="ARBA00022448"/>
    </source>
</evidence>
<keyword evidence="7 9" id="KW-0472">Membrane</keyword>
<protein>
    <submittedName>
        <fullName evidence="10">YeeE/YedE family protein</fullName>
    </submittedName>
</protein>
<keyword evidence="5 9" id="KW-0812">Transmembrane</keyword>
<dbReference type="Pfam" id="PF04143">
    <property type="entry name" value="Sulf_transp"/>
    <property type="match status" value="1"/>
</dbReference>
<evidence type="ECO:0000256" key="7">
    <source>
        <dbReference type="ARBA" id="ARBA00023136"/>
    </source>
</evidence>
<evidence type="ECO:0000313" key="11">
    <source>
        <dbReference type="Proteomes" id="UP000680714"/>
    </source>
</evidence>
<evidence type="ECO:0000256" key="5">
    <source>
        <dbReference type="ARBA" id="ARBA00022692"/>
    </source>
</evidence>
<keyword evidence="2" id="KW-0813">Transport</keyword>
<feature type="transmembrane region" description="Helical" evidence="9">
    <location>
        <begin position="81"/>
        <end position="99"/>
    </location>
</feature>
<dbReference type="Proteomes" id="UP000680714">
    <property type="component" value="Unassembled WGS sequence"/>
</dbReference>
<evidence type="ECO:0000313" key="10">
    <source>
        <dbReference type="EMBL" id="MBR9970657.1"/>
    </source>
</evidence>
<evidence type="ECO:0000256" key="6">
    <source>
        <dbReference type="ARBA" id="ARBA00022989"/>
    </source>
</evidence>
<evidence type="ECO:0000256" key="1">
    <source>
        <dbReference type="ARBA" id="ARBA00004429"/>
    </source>
</evidence>
<dbReference type="InterPro" id="IPR007272">
    <property type="entry name" value="Sulf_transp_TsuA/YedE"/>
</dbReference>
<comment type="similarity">
    <text evidence="8">Belongs to the TsuA/YedE (TC 9.B.102) family.</text>
</comment>
<sequence>MVIAEFSPLTALAGGMLIGAAAVLLMLANGRIMGIAGILGGLLNGARDPDTSWRLAFVAGLLVPALSAGLVGGLKGPAVDLGLPVLLAAGFLVGFGSRMGNGCTSGHGICGLSRLSIRSLAAVVTFMLVCGLTVYASRHLWGG</sequence>
<comment type="subcellular location">
    <subcellularLocation>
        <location evidence="1">Cell inner membrane</location>
        <topology evidence="1">Multi-pass membrane protein</topology>
    </subcellularLocation>
</comment>
<feature type="transmembrane region" description="Helical" evidence="9">
    <location>
        <begin position="120"/>
        <end position="141"/>
    </location>
</feature>
<keyword evidence="4" id="KW-0997">Cell inner membrane</keyword>
<organism evidence="10 11">
    <name type="scientific">Magnetospirillum sulfuroxidans</name>
    <dbReference type="NCBI Taxonomy" id="611300"/>
    <lineage>
        <taxon>Bacteria</taxon>
        <taxon>Pseudomonadati</taxon>
        <taxon>Pseudomonadota</taxon>
        <taxon>Alphaproteobacteria</taxon>
        <taxon>Rhodospirillales</taxon>
        <taxon>Rhodospirillaceae</taxon>
        <taxon>Magnetospirillum</taxon>
    </lineage>
</organism>
<feature type="transmembrane region" description="Helical" evidence="9">
    <location>
        <begin position="55"/>
        <end position="75"/>
    </location>
</feature>
<dbReference type="PANTHER" id="PTHR30574">
    <property type="entry name" value="INNER MEMBRANE PROTEIN YEDE"/>
    <property type="match status" value="1"/>
</dbReference>
<dbReference type="EMBL" id="JAGTUF010000001">
    <property type="protein sequence ID" value="MBR9970657.1"/>
    <property type="molecule type" value="Genomic_DNA"/>
</dbReference>
<evidence type="ECO:0000256" key="3">
    <source>
        <dbReference type="ARBA" id="ARBA00022475"/>
    </source>
</evidence>
<name>A0ABS5I8B7_9PROT</name>
<comment type="caution">
    <text evidence="10">The sequence shown here is derived from an EMBL/GenBank/DDBJ whole genome shotgun (WGS) entry which is preliminary data.</text>
</comment>